<dbReference type="OrthoDB" id="8776790at2"/>
<accession>A0A1M6R1F5</accession>
<dbReference type="Proteomes" id="UP000184130">
    <property type="component" value="Unassembled WGS sequence"/>
</dbReference>
<evidence type="ECO:0000313" key="2">
    <source>
        <dbReference type="EMBL" id="SHK26321.1"/>
    </source>
</evidence>
<dbReference type="SUPFAM" id="SSF55073">
    <property type="entry name" value="Nucleotide cyclase"/>
    <property type="match status" value="1"/>
</dbReference>
<feature type="domain" description="Guanylate cyclase" evidence="1">
    <location>
        <begin position="51"/>
        <end position="184"/>
    </location>
</feature>
<evidence type="ECO:0000259" key="1">
    <source>
        <dbReference type="PROSITE" id="PS50125"/>
    </source>
</evidence>
<dbReference type="EMBL" id="FRBD01000001">
    <property type="protein sequence ID" value="SHK26321.1"/>
    <property type="molecule type" value="Genomic_DNA"/>
</dbReference>
<dbReference type="PROSITE" id="PS50125">
    <property type="entry name" value="GUANYLATE_CYCLASE_2"/>
    <property type="match status" value="1"/>
</dbReference>
<dbReference type="GO" id="GO:0004016">
    <property type="term" value="F:adenylate cyclase activity"/>
    <property type="evidence" value="ECO:0007669"/>
    <property type="project" value="UniProtKB-ARBA"/>
</dbReference>
<dbReference type="InterPro" id="IPR029787">
    <property type="entry name" value="Nucleotide_cyclase"/>
</dbReference>
<dbReference type="GO" id="GO:0035556">
    <property type="term" value="P:intracellular signal transduction"/>
    <property type="evidence" value="ECO:0007669"/>
    <property type="project" value="InterPro"/>
</dbReference>
<sequence>MEATNIQYDLERSLKRIDDILNESDKSFEERNSIPSRSELTFTNGFYVDCTALFVDIIDSSSLPEKQNRPVLAKIYRSFISEMVALMNGHDTCREVCINGDCVWCVCNTPQKADVDGVFDLAAKACSLVDILNYKLSKKGYQTYKVGVGIDDGRALMVKAGHSGSSINDVVWMGDVVNQACHLCAEANSPGNKRVFLSNVIYNNLKDDYKKLCTKDSRRDIYQADVFNIGMNNWLKEQK</sequence>
<protein>
    <submittedName>
        <fullName evidence="2">Adenylate and Guanylate cyclase catalytic domain-containing protein</fullName>
    </submittedName>
</protein>
<name>A0A1M6R1F5_XYLRU</name>
<dbReference type="Gene3D" id="3.30.70.1230">
    <property type="entry name" value="Nucleotide cyclase"/>
    <property type="match status" value="1"/>
</dbReference>
<proteinExistence type="predicted"/>
<gene>
    <name evidence="2" type="ORF">SAMN05216463_10137</name>
</gene>
<organism evidence="2 3">
    <name type="scientific">Xylanibacter ruminicola</name>
    <name type="common">Prevotella ruminicola</name>
    <dbReference type="NCBI Taxonomy" id="839"/>
    <lineage>
        <taxon>Bacteria</taxon>
        <taxon>Pseudomonadati</taxon>
        <taxon>Bacteroidota</taxon>
        <taxon>Bacteroidia</taxon>
        <taxon>Bacteroidales</taxon>
        <taxon>Prevotellaceae</taxon>
        <taxon>Xylanibacter</taxon>
    </lineage>
</organism>
<dbReference type="InterPro" id="IPR001054">
    <property type="entry name" value="A/G_cyclase"/>
</dbReference>
<reference evidence="2 3" key="1">
    <citation type="submission" date="2016-11" db="EMBL/GenBank/DDBJ databases">
        <authorList>
            <person name="Jaros S."/>
            <person name="Januszkiewicz K."/>
            <person name="Wedrychowicz H."/>
        </authorList>
    </citation>
    <scope>NUCLEOTIDE SEQUENCE [LARGE SCALE GENOMIC DNA]</scope>
    <source>
        <strain evidence="2 3">KHT3</strain>
    </source>
</reference>
<evidence type="ECO:0000313" key="3">
    <source>
        <dbReference type="Proteomes" id="UP000184130"/>
    </source>
</evidence>
<dbReference type="RefSeq" id="WP_073203482.1">
    <property type="nucleotide sequence ID" value="NZ_FRBD01000001.1"/>
</dbReference>
<dbReference type="GO" id="GO:0009190">
    <property type="term" value="P:cyclic nucleotide biosynthetic process"/>
    <property type="evidence" value="ECO:0007669"/>
    <property type="project" value="InterPro"/>
</dbReference>
<dbReference type="Pfam" id="PF00211">
    <property type="entry name" value="Guanylate_cyc"/>
    <property type="match status" value="1"/>
</dbReference>
<dbReference type="AlphaFoldDB" id="A0A1M6R1F5"/>